<keyword evidence="1" id="KW-1133">Transmembrane helix</keyword>
<feature type="transmembrane region" description="Helical" evidence="1">
    <location>
        <begin position="168"/>
        <end position="189"/>
    </location>
</feature>
<evidence type="ECO:0000313" key="2">
    <source>
        <dbReference type="EMBL" id="KAJ7023389.1"/>
    </source>
</evidence>
<gene>
    <name evidence="2" type="ORF">C8F04DRAFT_183006</name>
</gene>
<name>A0AAD6S8W5_9AGAR</name>
<comment type="caution">
    <text evidence="2">The sequence shown here is derived from an EMBL/GenBank/DDBJ whole genome shotgun (WGS) entry which is preliminary data.</text>
</comment>
<protein>
    <submittedName>
        <fullName evidence="2">Uncharacterized protein</fullName>
    </submittedName>
</protein>
<dbReference type="AlphaFoldDB" id="A0AAD6S8W5"/>
<evidence type="ECO:0000256" key="1">
    <source>
        <dbReference type="SAM" id="Phobius"/>
    </source>
</evidence>
<reference evidence="2" key="1">
    <citation type="submission" date="2023-03" db="EMBL/GenBank/DDBJ databases">
        <title>Massive genome expansion in bonnet fungi (Mycena s.s.) driven by repeated elements and novel gene families across ecological guilds.</title>
        <authorList>
            <consortium name="Lawrence Berkeley National Laboratory"/>
            <person name="Harder C.B."/>
            <person name="Miyauchi S."/>
            <person name="Viragh M."/>
            <person name="Kuo A."/>
            <person name="Thoen E."/>
            <person name="Andreopoulos B."/>
            <person name="Lu D."/>
            <person name="Skrede I."/>
            <person name="Drula E."/>
            <person name="Henrissat B."/>
            <person name="Morin E."/>
            <person name="Kohler A."/>
            <person name="Barry K."/>
            <person name="LaButti K."/>
            <person name="Morin E."/>
            <person name="Salamov A."/>
            <person name="Lipzen A."/>
            <person name="Mereny Z."/>
            <person name="Hegedus B."/>
            <person name="Baldrian P."/>
            <person name="Stursova M."/>
            <person name="Weitz H."/>
            <person name="Taylor A."/>
            <person name="Grigoriev I.V."/>
            <person name="Nagy L.G."/>
            <person name="Martin F."/>
            <person name="Kauserud H."/>
        </authorList>
    </citation>
    <scope>NUCLEOTIDE SEQUENCE</scope>
    <source>
        <strain evidence="2">CBHHK200</strain>
    </source>
</reference>
<dbReference type="Proteomes" id="UP001218188">
    <property type="component" value="Unassembled WGS sequence"/>
</dbReference>
<organism evidence="2 3">
    <name type="scientific">Mycena alexandri</name>
    <dbReference type="NCBI Taxonomy" id="1745969"/>
    <lineage>
        <taxon>Eukaryota</taxon>
        <taxon>Fungi</taxon>
        <taxon>Dikarya</taxon>
        <taxon>Basidiomycota</taxon>
        <taxon>Agaricomycotina</taxon>
        <taxon>Agaricomycetes</taxon>
        <taxon>Agaricomycetidae</taxon>
        <taxon>Agaricales</taxon>
        <taxon>Marasmiineae</taxon>
        <taxon>Mycenaceae</taxon>
        <taxon>Mycena</taxon>
    </lineage>
</organism>
<evidence type="ECO:0000313" key="3">
    <source>
        <dbReference type="Proteomes" id="UP001218188"/>
    </source>
</evidence>
<feature type="transmembrane region" description="Helical" evidence="1">
    <location>
        <begin position="123"/>
        <end position="148"/>
    </location>
</feature>
<proteinExistence type="predicted"/>
<feature type="transmembrane region" description="Helical" evidence="1">
    <location>
        <begin position="58"/>
        <end position="82"/>
    </location>
</feature>
<feature type="transmembrane region" description="Helical" evidence="1">
    <location>
        <begin position="228"/>
        <end position="246"/>
    </location>
</feature>
<keyword evidence="1" id="KW-0812">Transmembrane</keyword>
<feature type="transmembrane region" description="Helical" evidence="1">
    <location>
        <begin position="88"/>
        <end position="111"/>
    </location>
</feature>
<sequence length="358" mass="38610">MSQSSGGSEQLPPDTQKQIKVSAYVFAGSTAVFVWDILNNLRSDYSLLFRHRFNTAVLAYLASRIGSFVYVLGFTIFASYPLPDCETAYIVFNIFYPISVSGAAFLFFLRVRAIFQGERMPTIIFGCLWLAVLASSISRSSIISGGAIGLGDPPVCVVAPHAPQVSAFAGLAGIVIMVHDTIVFFAISYRLTALTQAEQLAPGEQVKALFSGANLPAFSKSLFMDGQMYYMVAVVANIVATVMAYVRVTPVYHGFLVIPNVTLTSIMACRVYRNTKLGVTHGNADLTLPTLDALGPSGNTTPLRFVQFSGEHTGITGELHAGANDTGSTEHEESRTDIQLHLASRGKNLELFVASDIP</sequence>
<dbReference type="EMBL" id="JARJCM010000189">
    <property type="protein sequence ID" value="KAJ7023389.1"/>
    <property type="molecule type" value="Genomic_DNA"/>
</dbReference>
<keyword evidence="1" id="KW-0472">Membrane</keyword>
<feature type="transmembrane region" description="Helical" evidence="1">
    <location>
        <begin position="252"/>
        <end position="272"/>
    </location>
</feature>
<accession>A0AAD6S8W5</accession>
<keyword evidence="3" id="KW-1185">Reference proteome</keyword>